<dbReference type="InterPro" id="IPR035979">
    <property type="entry name" value="RBD_domain_sf"/>
</dbReference>
<evidence type="ECO:0000313" key="7">
    <source>
        <dbReference type="Proteomes" id="UP001473302"/>
    </source>
</evidence>
<feature type="region of interest" description="Disordered" evidence="5">
    <location>
        <begin position="1"/>
        <end position="109"/>
    </location>
</feature>
<dbReference type="EMBL" id="BAABUK010000014">
    <property type="protein sequence ID" value="GAA5812753.1"/>
    <property type="molecule type" value="Genomic_DNA"/>
</dbReference>
<dbReference type="Proteomes" id="UP001473302">
    <property type="component" value="Unassembled WGS sequence"/>
</dbReference>
<dbReference type="PANTHER" id="PTHR12311">
    <property type="entry name" value="ACTIVATOR OF BASAL TRANSCRIPTION 1"/>
    <property type="match status" value="1"/>
</dbReference>
<dbReference type="SUPFAM" id="SSF54928">
    <property type="entry name" value="RNA-binding domain, RBD"/>
    <property type="match status" value="1"/>
</dbReference>
<comment type="subcellular location">
    <subcellularLocation>
        <location evidence="1">Nucleus</location>
    </subcellularLocation>
</comment>
<evidence type="ECO:0000256" key="1">
    <source>
        <dbReference type="ARBA" id="ARBA00004123"/>
    </source>
</evidence>
<proteinExistence type="predicted"/>
<sequence length="345" mass="40247">MSNKKQDLFGLNNDSEEEDISLDEEEQEDSRFSKTRLQKQSLSDSDAGDNSDDSDDSDDNEDNDVNEDSENEEEKPTNIKEDQESETKAEDGLEGEGYDAPNDLSSFGVDRKRVRTKKVKSLTPEELEKFEKARKKTGVCYLSSIPLFMKPSRVRNLLEKHAEIGRIYLVPEDAKVTARRKKYTKNKRTNFVEGWVEFKDKKTAKALAEHLNMKNIGGKRQSKYYHDMWNIKYLPKFKWHHLTEHMAHENQARQQRLRNEIDQSKRENKTYIQNVERAKMLKNMEQKKRKREGEPAEPAKQRISRTFEQRGKVDREVDPSKSGKLVLEKLDNNLKGVLGSIFSKK</sequence>
<dbReference type="InterPro" id="IPR039119">
    <property type="entry name" value="ABT1/Esf2"/>
</dbReference>
<evidence type="ECO:0000313" key="6">
    <source>
        <dbReference type="EMBL" id="GAA5812753.1"/>
    </source>
</evidence>
<feature type="compositionally biased region" description="Acidic residues" evidence="5">
    <location>
        <begin position="14"/>
        <end position="28"/>
    </location>
</feature>
<evidence type="ECO:0000256" key="3">
    <source>
        <dbReference type="ARBA" id="ARBA00023242"/>
    </source>
</evidence>
<evidence type="ECO:0000256" key="2">
    <source>
        <dbReference type="ARBA" id="ARBA00022884"/>
    </source>
</evidence>
<evidence type="ECO:0008006" key="8">
    <source>
        <dbReference type="Google" id="ProtNLM"/>
    </source>
</evidence>
<accession>A0ABP9Z0W8</accession>
<organism evidence="6 7">
    <name type="scientific">Mucor flavus</name>
    <dbReference type="NCBI Taxonomy" id="439312"/>
    <lineage>
        <taxon>Eukaryota</taxon>
        <taxon>Fungi</taxon>
        <taxon>Fungi incertae sedis</taxon>
        <taxon>Mucoromycota</taxon>
        <taxon>Mucoromycotina</taxon>
        <taxon>Mucoromycetes</taxon>
        <taxon>Mucorales</taxon>
        <taxon>Mucorineae</taxon>
        <taxon>Mucoraceae</taxon>
        <taxon>Mucor</taxon>
    </lineage>
</organism>
<comment type="caution">
    <text evidence="6">The sequence shown here is derived from an EMBL/GenBank/DDBJ whole genome shotgun (WGS) entry which is preliminary data.</text>
</comment>
<keyword evidence="2" id="KW-0694">RNA-binding</keyword>
<keyword evidence="7" id="KW-1185">Reference proteome</keyword>
<evidence type="ECO:0000256" key="4">
    <source>
        <dbReference type="SAM" id="Coils"/>
    </source>
</evidence>
<evidence type="ECO:0000256" key="5">
    <source>
        <dbReference type="SAM" id="MobiDB-lite"/>
    </source>
</evidence>
<dbReference type="CDD" id="cd12263">
    <property type="entry name" value="RRM_ABT1_like"/>
    <property type="match status" value="1"/>
</dbReference>
<keyword evidence="4" id="KW-0175">Coiled coil</keyword>
<name>A0ABP9Z0W8_9FUNG</name>
<dbReference type="InterPro" id="IPR034353">
    <property type="entry name" value="ABT1/ESF2_RRM"/>
</dbReference>
<keyword evidence="3" id="KW-0539">Nucleus</keyword>
<feature type="region of interest" description="Disordered" evidence="5">
    <location>
        <begin position="282"/>
        <end position="322"/>
    </location>
</feature>
<dbReference type="PANTHER" id="PTHR12311:SF7">
    <property type="entry name" value="ACTIVATOR OF BASAL TRANSCRIPTION 1"/>
    <property type="match status" value="1"/>
</dbReference>
<feature type="compositionally biased region" description="Acidic residues" evidence="5">
    <location>
        <begin position="46"/>
        <end position="73"/>
    </location>
</feature>
<reference evidence="6 7" key="1">
    <citation type="submission" date="2024-04" db="EMBL/GenBank/DDBJ databases">
        <title>genome sequences of Mucor flavus KT1a and Helicostylum pulchrum KT1b strains isolated from the surface of a dry-aged beef.</title>
        <authorList>
            <person name="Toyotome T."/>
            <person name="Hosono M."/>
            <person name="Torimaru M."/>
            <person name="Fukuda K."/>
            <person name="Mikami N."/>
        </authorList>
    </citation>
    <scope>NUCLEOTIDE SEQUENCE [LARGE SCALE GENOMIC DNA]</scope>
    <source>
        <strain evidence="6 7">KT1a</strain>
    </source>
</reference>
<gene>
    <name evidence="6" type="ORF">MFLAVUS_006211</name>
</gene>
<protein>
    <recommendedName>
        <fullName evidence="8">18S rRNA factor 2</fullName>
    </recommendedName>
</protein>
<feature type="compositionally biased region" description="Basic and acidic residues" evidence="5">
    <location>
        <begin position="74"/>
        <end position="91"/>
    </location>
</feature>
<feature type="coiled-coil region" evidence="4">
    <location>
        <begin position="247"/>
        <end position="281"/>
    </location>
</feature>